<feature type="domain" description="HTH araC/xylS-type" evidence="7">
    <location>
        <begin position="410"/>
        <end position="508"/>
    </location>
</feature>
<dbReference type="Proteomes" id="UP000824223">
    <property type="component" value="Unassembled WGS sequence"/>
</dbReference>
<dbReference type="SMART" id="SM00342">
    <property type="entry name" value="HTH_ARAC"/>
    <property type="match status" value="1"/>
</dbReference>
<dbReference type="Pfam" id="PF12833">
    <property type="entry name" value="HTH_18"/>
    <property type="match status" value="1"/>
</dbReference>
<reference evidence="9" key="1">
    <citation type="journal article" date="2021" name="PeerJ">
        <title>Extensive microbial diversity within the chicken gut microbiome revealed by metagenomics and culture.</title>
        <authorList>
            <person name="Gilroy R."/>
            <person name="Ravi A."/>
            <person name="Getino M."/>
            <person name="Pursley I."/>
            <person name="Horton D.L."/>
            <person name="Alikhan N.F."/>
            <person name="Baker D."/>
            <person name="Gharbi K."/>
            <person name="Hall N."/>
            <person name="Watson M."/>
            <person name="Adriaenssens E.M."/>
            <person name="Foster-Nyarko E."/>
            <person name="Jarju S."/>
            <person name="Secka A."/>
            <person name="Antonio M."/>
            <person name="Oren A."/>
            <person name="Chaudhuri R.R."/>
            <person name="La Ragione R."/>
            <person name="Hildebrand F."/>
            <person name="Pallen M.J."/>
        </authorList>
    </citation>
    <scope>NUCLEOTIDE SEQUENCE</scope>
    <source>
        <strain evidence="9">ChiSjej2B20-11307</strain>
    </source>
</reference>
<accession>A0A9D2HC33</accession>
<dbReference type="CDD" id="cd00156">
    <property type="entry name" value="REC"/>
    <property type="match status" value="1"/>
</dbReference>
<keyword evidence="2" id="KW-0805">Transcription regulation</keyword>
<dbReference type="AlphaFoldDB" id="A0A9D2HC33"/>
<comment type="caution">
    <text evidence="9">The sequence shown here is derived from an EMBL/GenBank/DDBJ whole genome shotgun (WGS) entry which is preliminary data.</text>
</comment>
<dbReference type="EMBL" id="DXAK01000047">
    <property type="protein sequence ID" value="HJA07416.1"/>
    <property type="molecule type" value="Genomic_DNA"/>
</dbReference>
<evidence type="ECO:0000256" key="5">
    <source>
        <dbReference type="ARBA" id="ARBA00024867"/>
    </source>
</evidence>
<keyword evidence="3" id="KW-0238">DNA-binding</keyword>
<dbReference type="PANTHER" id="PTHR43280">
    <property type="entry name" value="ARAC-FAMILY TRANSCRIPTIONAL REGULATOR"/>
    <property type="match status" value="1"/>
</dbReference>
<evidence type="ECO:0000256" key="4">
    <source>
        <dbReference type="ARBA" id="ARBA00023163"/>
    </source>
</evidence>
<keyword evidence="4" id="KW-0804">Transcription</keyword>
<dbReference type="PROSITE" id="PS01124">
    <property type="entry name" value="HTH_ARAC_FAMILY_2"/>
    <property type="match status" value="1"/>
</dbReference>
<sequence>MKIVTVVKDAAYRENLEKLLRKLGQEYKSAETVCGGQEGYNLIKEEVPDLIIADISLSRMGGLVMLKKLRREKIHSRVILLAEKEDLRQIRQALELGVEGYFIKPVQMAQLEKRILQIEQRVDREYVTEAVFTVENILMGCMNGQLHPEDRLHNITKRRFGFTVYEPGAVFAIWLDEKYNEEKEAAGNLLEQEEALKSGSASQVFEVGTWNLLFVVLYGPEAEKYGDAYFQEKVVPKLCTALRGTVVCIRARAERLVDLQEVLGRMYAILDWNLLFDRGELICMEKIEGMEIMPMRYPVHIESRLKNAITAKNGEEVKQCYYQLYDYLRRKPYSPRDMKECIIRFNMVLLNVYKIRREVESEVEVQRCMQMISTAVSWRQIRRAVERFMQALSFDAIEEEFDRSLSPLVYKAVQLVRKYYDQGITLEEIAAHLFVSEEYLSTQFKKETGFGFVETVRKYRIDRIKGLLLGTKLKLNQIAELTGYADSKYMSRVFKDEVGMLPTEFRKKFH</sequence>
<dbReference type="GO" id="GO:0000160">
    <property type="term" value="P:phosphorelay signal transduction system"/>
    <property type="evidence" value="ECO:0007669"/>
    <property type="project" value="InterPro"/>
</dbReference>
<feature type="domain" description="Response regulatory" evidence="8">
    <location>
        <begin position="2"/>
        <end position="119"/>
    </location>
</feature>
<keyword evidence="6" id="KW-0597">Phosphoprotein</keyword>
<evidence type="ECO:0000256" key="1">
    <source>
        <dbReference type="ARBA" id="ARBA00018672"/>
    </source>
</evidence>
<dbReference type="InterPro" id="IPR001789">
    <property type="entry name" value="Sig_transdc_resp-reg_receiver"/>
</dbReference>
<dbReference type="InterPro" id="IPR018060">
    <property type="entry name" value="HTH_AraC"/>
</dbReference>
<dbReference type="SUPFAM" id="SSF52172">
    <property type="entry name" value="CheY-like"/>
    <property type="match status" value="1"/>
</dbReference>
<proteinExistence type="predicted"/>
<evidence type="ECO:0000259" key="7">
    <source>
        <dbReference type="PROSITE" id="PS01124"/>
    </source>
</evidence>
<dbReference type="GO" id="GO:0003700">
    <property type="term" value="F:DNA-binding transcription factor activity"/>
    <property type="evidence" value="ECO:0007669"/>
    <property type="project" value="InterPro"/>
</dbReference>
<evidence type="ECO:0000256" key="2">
    <source>
        <dbReference type="ARBA" id="ARBA00023015"/>
    </source>
</evidence>
<dbReference type="SUPFAM" id="SSF46689">
    <property type="entry name" value="Homeodomain-like"/>
    <property type="match status" value="2"/>
</dbReference>
<evidence type="ECO:0000313" key="10">
    <source>
        <dbReference type="Proteomes" id="UP000824223"/>
    </source>
</evidence>
<comment type="function">
    <text evidence="5">May play the central regulatory role in sporulation. It may be an element of the effector pathway responsible for the activation of sporulation genes in response to nutritional stress. Spo0A may act in concert with spo0H (a sigma factor) to control the expression of some genes that are critical to the sporulation process.</text>
</comment>
<dbReference type="GO" id="GO:0043565">
    <property type="term" value="F:sequence-specific DNA binding"/>
    <property type="evidence" value="ECO:0007669"/>
    <property type="project" value="InterPro"/>
</dbReference>
<evidence type="ECO:0000256" key="3">
    <source>
        <dbReference type="ARBA" id="ARBA00023125"/>
    </source>
</evidence>
<feature type="modified residue" description="4-aspartylphosphate" evidence="6">
    <location>
        <position position="54"/>
    </location>
</feature>
<dbReference type="InterPro" id="IPR011006">
    <property type="entry name" value="CheY-like_superfamily"/>
</dbReference>
<organism evidence="9 10">
    <name type="scientific">Candidatus Mediterraneibacter pullicola</name>
    <dbReference type="NCBI Taxonomy" id="2838682"/>
    <lineage>
        <taxon>Bacteria</taxon>
        <taxon>Bacillati</taxon>
        <taxon>Bacillota</taxon>
        <taxon>Clostridia</taxon>
        <taxon>Lachnospirales</taxon>
        <taxon>Lachnospiraceae</taxon>
        <taxon>Mediterraneibacter</taxon>
    </lineage>
</organism>
<dbReference type="Gene3D" id="3.40.50.2300">
    <property type="match status" value="1"/>
</dbReference>
<dbReference type="PANTHER" id="PTHR43280:SF2">
    <property type="entry name" value="HTH-TYPE TRANSCRIPTIONAL REGULATOR EXSA"/>
    <property type="match status" value="1"/>
</dbReference>
<evidence type="ECO:0000259" key="8">
    <source>
        <dbReference type="PROSITE" id="PS50110"/>
    </source>
</evidence>
<evidence type="ECO:0000313" key="9">
    <source>
        <dbReference type="EMBL" id="HJA07416.1"/>
    </source>
</evidence>
<protein>
    <recommendedName>
        <fullName evidence="1">Stage 0 sporulation protein A homolog</fullName>
    </recommendedName>
</protein>
<dbReference type="InterPro" id="IPR009057">
    <property type="entry name" value="Homeodomain-like_sf"/>
</dbReference>
<name>A0A9D2HC33_9FIRM</name>
<dbReference type="PROSITE" id="PS50110">
    <property type="entry name" value="RESPONSE_REGULATORY"/>
    <property type="match status" value="1"/>
</dbReference>
<gene>
    <name evidence="9" type="ORF">H9798_09800</name>
</gene>
<evidence type="ECO:0000256" key="6">
    <source>
        <dbReference type="PROSITE-ProRule" id="PRU00169"/>
    </source>
</evidence>
<reference evidence="9" key="2">
    <citation type="submission" date="2021-04" db="EMBL/GenBank/DDBJ databases">
        <authorList>
            <person name="Gilroy R."/>
        </authorList>
    </citation>
    <scope>NUCLEOTIDE SEQUENCE</scope>
    <source>
        <strain evidence="9">ChiSjej2B20-11307</strain>
    </source>
</reference>
<dbReference type="Gene3D" id="1.10.10.60">
    <property type="entry name" value="Homeodomain-like"/>
    <property type="match status" value="2"/>
</dbReference>
<dbReference type="SMART" id="SM00448">
    <property type="entry name" value="REC"/>
    <property type="match status" value="1"/>
</dbReference>
<dbReference type="Pfam" id="PF00072">
    <property type="entry name" value="Response_reg"/>
    <property type="match status" value="1"/>
</dbReference>